<dbReference type="SUPFAM" id="SSF103473">
    <property type="entry name" value="MFS general substrate transporter"/>
    <property type="match status" value="1"/>
</dbReference>
<dbReference type="OrthoDB" id="9771451at2"/>
<evidence type="ECO:0000256" key="2">
    <source>
        <dbReference type="ARBA" id="ARBA00022692"/>
    </source>
</evidence>
<dbReference type="InterPro" id="IPR036259">
    <property type="entry name" value="MFS_trans_sf"/>
</dbReference>
<organism evidence="7 8">
    <name type="scientific">Beijerinckia indica subsp. indica (strain ATCC 9039 / DSM 1715 / NCIMB 8712)</name>
    <dbReference type="NCBI Taxonomy" id="395963"/>
    <lineage>
        <taxon>Bacteria</taxon>
        <taxon>Pseudomonadati</taxon>
        <taxon>Pseudomonadota</taxon>
        <taxon>Alphaproteobacteria</taxon>
        <taxon>Hyphomicrobiales</taxon>
        <taxon>Beijerinckiaceae</taxon>
        <taxon>Beijerinckia</taxon>
    </lineage>
</organism>
<feature type="transmembrane region" description="Helical" evidence="5">
    <location>
        <begin position="338"/>
        <end position="359"/>
    </location>
</feature>
<feature type="transmembrane region" description="Helical" evidence="5">
    <location>
        <begin position="20"/>
        <end position="37"/>
    </location>
</feature>
<sequence>MAAGFQGGLVQAAKRTATTTTGRVFGLICLMYFITYVDRVNVSTLAPLMSKELGLSNIQLGLVLSAFGYPYALLQILGGTAADKFGARKTLTICGGIWALSTIATGFVGGLFSLLLVRIFVGIGEGATFPAATRAMASWVPESRRGYAQGMVHSASRLANAITPPLVILIAAYLGWRGAFLALGCVSMVWVLAWLFYFRDNPRDHTGVSLQEIALLPEPRQKTQAGAVKVPWGPLTRAMMPTTLVYFCYNWTFWLYITWLPSYFVQAYGLELKHMAAFTFAIFAAGVVGDTLGGVLTDFVYHRTGDLPASRRLVVVFSLIASMICLIPALFVHDLVTIGFSLASAFFFLELTVGPIWAVPMDIAPHFSGTASGIMNTGSAIAGIVSPIAFGLVIDLTHSYTLPFYGSVLLLMIGACIAFFFMPSRGLVASSATENATTGQANSPRISTMRDVAGQ</sequence>
<evidence type="ECO:0000259" key="6">
    <source>
        <dbReference type="PROSITE" id="PS50850"/>
    </source>
</evidence>
<reference evidence="7 8" key="2">
    <citation type="journal article" date="2010" name="J. Bacteriol.">
        <title>Complete genome sequence of Beijerinckia indica subsp. indica.</title>
        <authorList>
            <person name="Tamas I."/>
            <person name="Dedysh S.N."/>
            <person name="Liesack W."/>
            <person name="Stott M.B."/>
            <person name="Alam M."/>
            <person name="Murrell J.C."/>
            <person name="Dunfield P.F."/>
        </authorList>
    </citation>
    <scope>NUCLEOTIDE SEQUENCE [LARGE SCALE GENOMIC DNA]</scope>
    <source>
        <strain evidence="8">ATCC 9039 / DSM 1715 / NCIMB 8712</strain>
    </source>
</reference>
<feature type="transmembrane region" description="Helical" evidence="5">
    <location>
        <begin position="313"/>
        <end position="332"/>
    </location>
</feature>
<feature type="transmembrane region" description="Helical" evidence="5">
    <location>
        <begin position="400"/>
        <end position="421"/>
    </location>
</feature>
<feature type="transmembrane region" description="Helical" evidence="5">
    <location>
        <begin position="57"/>
        <end position="78"/>
    </location>
</feature>
<keyword evidence="8" id="KW-1185">Reference proteome</keyword>
<dbReference type="GO" id="GO:0022857">
    <property type="term" value="F:transmembrane transporter activity"/>
    <property type="evidence" value="ECO:0007669"/>
    <property type="project" value="InterPro"/>
</dbReference>
<dbReference type="EMBL" id="CP001016">
    <property type="protein sequence ID" value="ACB95829.1"/>
    <property type="molecule type" value="Genomic_DNA"/>
</dbReference>
<evidence type="ECO:0000256" key="4">
    <source>
        <dbReference type="ARBA" id="ARBA00023136"/>
    </source>
</evidence>
<dbReference type="Proteomes" id="UP000001695">
    <property type="component" value="Chromosome"/>
</dbReference>
<name>B2IGR8_BEII9</name>
<keyword evidence="3 5" id="KW-1133">Transmembrane helix</keyword>
<feature type="transmembrane region" description="Helical" evidence="5">
    <location>
        <begin position="180"/>
        <end position="198"/>
    </location>
</feature>
<gene>
    <name evidence="7" type="ordered locus">Bind_2210</name>
</gene>
<dbReference type="InterPro" id="IPR020846">
    <property type="entry name" value="MFS_dom"/>
</dbReference>
<feature type="transmembrane region" description="Helical" evidence="5">
    <location>
        <begin position="276"/>
        <end position="301"/>
    </location>
</feature>
<dbReference type="RefSeq" id="WP_012385184.1">
    <property type="nucleotide sequence ID" value="NC_010581.1"/>
</dbReference>
<proteinExistence type="predicted"/>
<evidence type="ECO:0000313" key="8">
    <source>
        <dbReference type="Proteomes" id="UP000001695"/>
    </source>
</evidence>
<evidence type="ECO:0000256" key="1">
    <source>
        <dbReference type="ARBA" id="ARBA00004141"/>
    </source>
</evidence>
<feature type="transmembrane region" description="Helical" evidence="5">
    <location>
        <begin position="90"/>
        <end position="109"/>
    </location>
</feature>
<dbReference type="HOGENOM" id="CLU_001265_5_1_5"/>
<reference evidence="8" key="1">
    <citation type="submission" date="2008-03" db="EMBL/GenBank/DDBJ databases">
        <title>Complete sequence of chromosome of Beijerinckia indica subsp. indica ATCC 9039.</title>
        <authorList>
            <consortium name="US DOE Joint Genome Institute"/>
            <person name="Copeland A."/>
            <person name="Lucas S."/>
            <person name="Lapidus A."/>
            <person name="Glavina del Rio T."/>
            <person name="Dalin E."/>
            <person name="Tice H."/>
            <person name="Bruce D."/>
            <person name="Goodwin L."/>
            <person name="Pitluck S."/>
            <person name="LaButti K."/>
            <person name="Schmutz J."/>
            <person name="Larimer F."/>
            <person name="Land M."/>
            <person name="Hauser L."/>
            <person name="Kyrpides N."/>
            <person name="Mikhailova N."/>
            <person name="Dunfield P.F."/>
            <person name="Dedysh S.N."/>
            <person name="Liesack W."/>
            <person name="Saw J.H."/>
            <person name="Alam M."/>
            <person name="Chen Y."/>
            <person name="Murrell J.C."/>
            <person name="Richardson P."/>
        </authorList>
    </citation>
    <scope>NUCLEOTIDE SEQUENCE [LARGE SCALE GENOMIC DNA]</scope>
    <source>
        <strain evidence="8">ATCC 9039 / DSM 1715 / NCIMB 8712</strain>
    </source>
</reference>
<comment type="subcellular location">
    <subcellularLocation>
        <location evidence="1">Membrane</location>
        <topology evidence="1">Multi-pass membrane protein</topology>
    </subcellularLocation>
</comment>
<feature type="domain" description="Major facilitator superfamily (MFS) profile" evidence="6">
    <location>
        <begin position="24"/>
        <end position="426"/>
    </location>
</feature>
<dbReference type="PROSITE" id="PS50850">
    <property type="entry name" value="MFS"/>
    <property type="match status" value="1"/>
</dbReference>
<protein>
    <submittedName>
        <fullName evidence="7">Major facilitator superfamily MFS_1</fullName>
    </submittedName>
</protein>
<dbReference type="PANTHER" id="PTHR11662">
    <property type="entry name" value="SOLUTE CARRIER FAMILY 17"/>
    <property type="match status" value="1"/>
</dbReference>
<dbReference type="InterPro" id="IPR050382">
    <property type="entry name" value="MFS_Na/Anion_cotransporter"/>
</dbReference>
<dbReference type="GO" id="GO:0016020">
    <property type="term" value="C:membrane"/>
    <property type="evidence" value="ECO:0007669"/>
    <property type="project" value="UniProtKB-SubCell"/>
</dbReference>
<keyword evidence="2 5" id="KW-0812">Transmembrane</keyword>
<dbReference type="Pfam" id="PF07690">
    <property type="entry name" value="MFS_1"/>
    <property type="match status" value="1"/>
</dbReference>
<dbReference type="CDD" id="cd17319">
    <property type="entry name" value="MFS_ExuT_GudP_like"/>
    <property type="match status" value="1"/>
</dbReference>
<dbReference type="InterPro" id="IPR011701">
    <property type="entry name" value="MFS"/>
</dbReference>
<evidence type="ECO:0000256" key="5">
    <source>
        <dbReference type="SAM" id="Phobius"/>
    </source>
</evidence>
<dbReference type="eggNOG" id="COG2271">
    <property type="taxonomic scope" value="Bacteria"/>
</dbReference>
<feature type="transmembrane region" description="Helical" evidence="5">
    <location>
        <begin position="244"/>
        <end position="264"/>
    </location>
</feature>
<dbReference type="AlphaFoldDB" id="B2IGR8"/>
<dbReference type="PANTHER" id="PTHR11662:SF399">
    <property type="entry name" value="FI19708P1-RELATED"/>
    <property type="match status" value="1"/>
</dbReference>
<evidence type="ECO:0000256" key="3">
    <source>
        <dbReference type="ARBA" id="ARBA00022989"/>
    </source>
</evidence>
<evidence type="ECO:0000313" key="7">
    <source>
        <dbReference type="EMBL" id="ACB95829.1"/>
    </source>
</evidence>
<dbReference type="KEGG" id="bid:Bind_2210"/>
<accession>B2IGR8</accession>
<dbReference type="Gene3D" id="1.20.1250.20">
    <property type="entry name" value="MFS general substrate transporter like domains"/>
    <property type="match status" value="2"/>
</dbReference>
<keyword evidence="4 5" id="KW-0472">Membrane</keyword>
<feature type="transmembrane region" description="Helical" evidence="5">
    <location>
        <begin position="371"/>
        <end position="394"/>
    </location>
</feature>
<dbReference type="STRING" id="395963.Bind_2210"/>